<evidence type="ECO:0000256" key="6">
    <source>
        <dbReference type="ARBA" id="ARBA00023136"/>
    </source>
</evidence>
<evidence type="ECO:0000256" key="7">
    <source>
        <dbReference type="SAM" id="Phobius"/>
    </source>
</evidence>
<dbReference type="InterPro" id="IPR036259">
    <property type="entry name" value="MFS_trans_sf"/>
</dbReference>
<keyword evidence="6 7" id="KW-0472">Membrane</keyword>
<feature type="transmembrane region" description="Helical" evidence="7">
    <location>
        <begin position="309"/>
        <end position="334"/>
    </location>
</feature>
<dbReference type="Gene3D" id="1.20.1250.20">
    <property type="entry name" value="MFS general substrate transporter like domains"/>
    <property type="match status" value="1"/>
</dbReference>
<dbReference type="SUPFAM" id="SSF103473">
    <property type="entry name" value="MFS general substrate transporter"/>
    <property type="match status" value="1"/>
</dbReference>
<organism evidence="9 10">
    <name type="scientific">Noviherbaspirillum denitrificans</name>
    <dbReference type="NCBI Taxonomy" id="1968433"/>
    <lineage>
        <taxon>Bacteria</taxon>
        <taxon>Pseudomonadati</taxon>
        <taxon>Pseudomonadota</taxon>
        <taxon>Betaproteobacteria</taxon>
        <taxon>Burkholderiales</taxon>
        <taxon>Oxalobacteraceae</taxon>
        <taxon>Noviherbaspirillum</taxon>
    </lineage>
</organism>
<dbReference type="CDD" id="cd06173">
    <property type="entry name" value="MFS_MefA_like"/>
    <property type="match status" value="1"/>
</dbReference>
<accession>A0A254TJY7</accession>
<feature type="domain" description="Major facilitator superfamily (MFS) profile" evidence="8">
    <location>
        <begin position="9"/>
        <end position="398"/>
    </location>
</feature>
<feature type="transmembrane region" description="Helical" evidence="7">
    <location>
        <begin position="224"/>
        <end position="246"/>
    </location>
</feature>
<feature type="transmembrane region" description="Helical" evidence="7">
    <location>
        <begin position="258"/>
        <end position="278"/>
    </location>
</feature>
<comment type="subcellular location">
    <subcellularLocation>
        <location evidence="1">Cell membrane</location>
        <topology evidence="1">Multi-pass membrane protein</topology>
    </subcellularLocation>
</comment>
<evidence type="ECO:0000313" key="10">
    <source>
        <dbReference type="Proteomes" id="UP000197535"/>
    </source>
</evidence>
<evidence type="ECO:0000313" key="9">
    <source>
        <dbReference type="EMBL" id="OWW20913.1"/>
    </source>
</evidence>
<feature type="transmembrane region" description="Helical" evidence="7">
    <location>
        <begin position="107"/>
        <end position="129"/>
    </location>
</feature>
<keyword evidence="2" id="KW-0813">Transport</keyword>
<feature type="transmembrane region" description="Helical" evidence="7">
    <location>
        <begin position="79"/>
        <end position="101"/>
    </location>
</feature>
<evidence type="ECO:0000256" key="3">
    <source>
        <dbReference type="ARBA" id="ARBA00022475"/>
    </source>
</evidence>
<gene>
    <name evidence="9" type="ORF">AYR66_17005</name>
</gene>
<dbReference type="InterPro" id="IPR020846">
    <property type="entry name" value="MFS_dom"/>
</dbReference>
<sequence length="412" mass="43655">MNPNNPFRSLRHRNFRLYFTGQAVSLIGRWVQQVALSWLVFRLTGSSVLLGAVFFLSQAPMLVIGPVAGIWVDRCDRRALILAAQSLMAVQATVFAIAYFMDAIQPWHILSMALILGILNSIDTPARLSIVSQLVEERDDLANAIALNSFAFNIARFIGPPVAGALLEFTSEGVCFSLNAASLLVVVAAMAMVKVSPNERVSGPLGGAFVEGISYAWTSYPIRILIINLVVFNFVAASYVTLMPVFVTDVFDSGPQSLGLLLGAAGCGALAAAGYLALRRSVRGLTSSIAVGSFIAAMALLSFSIAGSVWIAGLLLFAVGYSLVVTNASTNTILQTIVADPLRGRVLSLHAWAVQGMAALGGLFAGSLGDVLGAQGAIAAVAIVLGAWALAFLAQIRRLRAHMRKIYEGLKL</sequence>
<dbReference type="PROSITE" id="PS50850">
    <property type="entry name" value="MFS"/>
    <property type="match status" value="1"/>
</dbReference>
<evidence type="ECO:0000256" key="2">
    <source>
        <dbReference type="ARBA" id="ARBA00022448"/>
    </source>
</evidence>
<feature type="transmembrane region" description="Helical" evidence="7">
    <location>
        <begin position="47"/>
        <end position="72"/>
    </location>
</feature>
<keyword evidence="5 7" id="KW-1133">Transmembrane helix</keyword>
<keyword evidence="4 7" id="KW-0812">Transmembrane</keyword>
<dbReference type="Proteomes" id="UP000197535">
    <property type="component" value="Unassembled WGS sequence"/>
</dbReference>
<feature type="transmembrane region" description="Helical" evidence="7">
    <location>
        <begin position="285"/>
        <end position="303"/>
    </location>
</feature>
<keyword evidence="10" id="KW-1185">Reference proteome</keyword>
<dbReference type="InterPro" id="IPR010290">
    <property type="entry name" value="TM_effector"/>
</dbReference>
<dbReference type="RefSeq" id="WP_170942130.1">
    <property type="nucleotide sequence ID" value="NZ_LSTO01000001.1"/>
</dbReference>
<proteinExistence type="predicted"/>
<comment type="caution">
    <text evidence="9">The sequence shown here is derived from an EMBL/GenBank/DDBJ whole genome shotgun (WGS) entry which is preliminary data.</text>
</comment>
<protein>
    <recommendedName>
        <fullName evidence="8">Major facilitator superfamily (MFS) profile domain-containing protein</fullName>
    </recommendedName>
</protein>
<dbReference type="Pfam" id="PF05977">
    <property type="entry name" value="MFS_3"/>
    <property type="match status" value="1"/>
</dbReference>
<dbReference type="GO" id="GO:0022857">
    <property type="term" value="F:transmembrane transporter activity"/>
    <property type="evidence" value="ECO:0007669"/>
    <property type="project" value="InterPro"/>
</dbReference>
<evidence type="ECO:0000259" key="8">
    <source>
        <dbReference type="PROSITE" id="PS50850"/>
    </source>
</evidence>
<reference evidence="9 10" key="1">
    <citation type="submission" date="2016-02" db="EMBL/GenBank/DDBJ databases">
        <authorList>
            <person name="Wen L."/>
            <person name="He K."/>
            <person name="Yang H."/>
        </authorList>
    </citation>
    <scope>NUCLEOTIDE SEQUENCE [LARGE SCALE GENOMIC DNA]</scope>
    <source>
        <strain evidence="9 10">TSA40</strain>
    </source>
</reference>
<dbReference type="EMBL" id="LSTO01000001">
    <property type="protein sequence ID" value="OWW20913.1"/>
    <property type="molecule type" value="Genomic_DNA"/>
</dbReference>
<dbReference type="GO" id="GO:0005886">
    <property type="term" value="C:plasma membrane"/>
    <property type="evidence" value="ECO:0007669"/>
    <property type="project" value="UniProtKB-SubCell"/>
</dbReference>
<evidence type="ECO:0000256" key="4">
    <source>
        <dbReference type="ARBA" id="ARBA00022692"/>
    </source>
</evidence>
<dbReference type="PANTHER" id="PTHR23513:SF11">
    <property type="entry name" value="STAPHYLOFERRIN A TRANSPORTER"/>
    <property type="match status" value="1"/>
</dbReference>
<dbReference type="PANTHER" id="PTHR23513">
    <property type="entry name" value="INTEGRAL MEMBRANE EFFLUX PROTEIN-RELATED"/>
    <property type="match status" value="1"/>
</dbReference>
<keyword evidence="3" id="KW-1003">Cell membrane</keyword>
<feature type="transmembrane region" description="Helical" evidence="7">
    <location>
        <begin position="346"/>
        <end position="366"/>
    </location>
</feature>
<dbReference type="AlphaFoldDB" id="A0A254TJY7"/>
<evidence type="ECO:0000256" key="5">
    <source>
        <dbReference type="ARBA" id="ARBA00022989"/>
    </source>
</evidence>
<evidence type="ECO:0000256" key="1">
    <source>
        <dbReference type="ARBA" id="ARBA00004651"/>
    </source>
</evidence>
<feature type="transmembrane region" description="Helical" evidence="7">
    <location>
        <begin position="372"/>
        <end position="394"/>
    </location>
</feature>
<name>A0A254TJY7_9BURK</name>